<organism evidence="1 2">
    <name type="scientific">Sediminivirga luteola</name>
    <dbReference type="NCBI Taxonomy" id="1774748"/>
    <lineage>
        <taxon>Bacteria</taxon>
        <taxon>Bacillati</taxon>
        <taxon>Actinomycetota</taxon>
        <taxon>Actinomycetes</taxon>
        <taxon>Micrococcales</taxon>
        <taxon>Brevibacteriaceae</taxon>
        <taxon>Sediminivirga</taxon>
    </lineage>
</organism>
<dbReference type="Proteomes" id="UP000616114">
    <property type="component" value="Unassembled WGS sequence"/>
</dbReference>
<reference evidence="1" key="1">
    <citation type="journal article" date="2014" name="Int. J. Syst. Evol. Microbiol.">
        <title>Complete genome sequence of Corynebacterium casei LMG S-19264T (=DSM 44701T), isolated from a smear-ripened cheese.</title>
        <authorList>
            <consortium name="US DOE Joint Genome Institute (JGI-PGF)"/>
            <person name="Walter F."/>
            <person name="Albersmeier A."/>
            <person name="Kalinowski J."/>
            <person name="Ruckert C."/>
        </authorList>
    </citation>
    <scope>NUCLEOTIDE SEQUENCE</scope>
    <source>
        <strain evidence="1">CGMCC 1.12785</strain>
    </source>
</reference>
<keyword evidence="2" id="KW-1185">Reference proteome</keyword>
<dbReference type="RefSeq" id="WP_188549610.1">
    <property type="nucleotide sequence ID" value="NZ_BMFY01000003.1"/>
</dbReference>
<accession>A0A8J2XK73</accession>
<proteinExistence type="predicted"/>
<dbReference type="AlphaFoldDB" id="A0A8J2XK73"/>
<evidence type="ECO:0000313" key="2">
    <source>
        <dbReference type="Proteomes" id="UP000616114"/>
    </source>
</evidence>
<dbReference type="GO" id="GO:0005524">
    <property type="term" value="F:ATP binding"/>
    <property type="evidence" value="ECO:0007669"/>
    <property type="project" value="UniProtKB-KW"/>
</dbReference>
<sequence>MEIKIGVQNAARELSIESELSADELVALVDEALAKGSTLVLGDAKGRRIAVPAAALAYVETGAETVHRVGFTV</sequence>
<reference evidence="1" key="2">
    <citation type="submission" date="2020-09" db="EMBL/GenBank/DDBJ databases">
        <authorList>
            <person name="Sun Q."/>
            <person name="Zhou Y."/>
        </authorList>
    </citation>
    <scope>NUCLEOTIDE SEQUENCE</scope>
    <source>
        <strain evidence="1">CGMCC 1.12785</strain>
    </source>
</reference>
<evidence type="ECO:0000313" key="1">
    <source>
        <dbReference type="EMBL" id="GGA07427.1"/>
    </source>
</evidence>
<comment type="caution">
    <text evidence="1">The sequence shown here is derived from an EMBL/GenBank/DDBJ whole genome shotgun (WGS) entry which is preliminary data.</text>
</comment>
<dbReference type="InterPro" id="IPR021456">
    <property type="entry name" value="DUF3107"/>
</dbReference>
<keyword evidence="1" id="KW-0067">ATP-binding</keyword>
<name>A0A8J2XK73_9MICO</name>
<dbReference type="Pfam" id="PF11305">
    <property type="entry name" value="DUF3107"/>
    <property type="match status" value="1"/>
</dbReference>
<gene>
    <name evidence="1" type="ORF">GCM10011333_07650</name>
</gene>
<dbReference type="EMBL" id="BMFY01000003">
    <property type="protein sequence ID" value="GGA07427.1"/>
    <property type="molecule type" value="Genomic_DNA"/>
</dbReference>
<protein>
    <submittedName>
        <fullName evidence="1">ATP-binding protein</fullName>
    </submittedName>
</protein>
<keyword evidence="1" id="KW-0547">Nucleotide-binding</keyword>